<reference evidence="4" key="1">
    <citation type="submission" date="2015-05" db="EMBL/GenBank/DDBJ databases">
        <title>Draft genome of Nitrosomonas communis strain Nm2.</title>
        <authorList>
            <person name="Kozlowski J.A."/>
            <person name="Kits K.D."/>
            <person name="Stein L.Y."/>
        </authorList>
    </citation>
    <scope>NUCLEOTIDE SEQUENCE [LARGE SCALE GENOMIC DNA]</scope>
    <source>
        <strain evidence="4">Nm2</strain>
    </source>
</reference>
<evidence type="ECO:0000313" key="2">
    <source>
        <dbReference type="EMBL" id="AKH37368.1"/>
    </source>
</evidence>
<protein>
    <recommendedName>
        <fullName evidence="6">Helix-turn-helix domain-containing protein</fullName>
    </recommendedName>
</protein>
<organism evidence="2 4">
    <name type="scientific">Nitrosomonas communis</name>
    <dbReference type="NCBI Taxonomy" id="44574"/>
    <lineage>
        <taxon>Bacteria</taxon>
        <taxon>Pseudomonadati</taxon>
        <taxon>Pseudomonadota</taxon>
        <taxon>Betaproteobacteria</taxon>
        <taxon>Nitrosomonadales</taxon>
        <taxon>Nitrosomonadaceae</taxon>
        <taxon>Nitrosomonas</taxon>
    </lineage>
</organism>
<feature type="transmembrane region" description="Helical" evidence="1">
    <location>
        <begin position="88"/>
        <end position="109"/>
    </location>
</feature>
<evidence type="ECO:0008006" key="6">
    <source>
        <dbReference type="Google" id="ProtNLM"/>
    </source>
</evidence>
<keyword evidence="4" id="KW-1185">Reference proteome</keyword>
<gene>
    <name evidence="2" type="ORF">AAW31_05390</name>
    <name evidence="3" type="ORF">BCL69_11381</name>
</gene>
<evidence type="ECO:0000313" key="5">
    <source>
        <dbReference type="Proteomes" id="UP000324176"/>
    </source>
</evidence>
<keyword evidence="1" id="KW-0812">Transmembrane</keyword>
<dbReference type="EMBL" id="VNHT01000138">
    <property type="protein sequence ID" value="TYP69671.1"/>
    <property type="molecule type" value="Genomic_DNA"/>
</dbReference>
<dbReference type="AlphaFoldDB" id="A0A0F7KE45"/>
<accession>A0A0F7KE45</accession>
<dbReference type="OrthoDB" id="9803231at2"/>
<dbReference type="EMBL" id="CP011451">
    <property type="protein sequence ID" value="AKH37368.1"/>
    <property type="molecule type" value="Genomic_DNA"/>
</dbReference>
<evidence type="ECO:0000256" key="1">
    <source>
        <dbReference type="SAM" id="Phobius"/>
    </source>
</evidence>
<dbReference type="KEGG" id="nco:AAW31_05390"/>
<dbReference type="Proteomes" id="UP000324176">
    <property type="component" value="Unassembled WGS sequence"/>
</dbReference>
<dbReference type="RefSeq" id="WP_046849451.1">
    <property type="nucleotide sequence ID" value="NZ_CP011451.1"/>
</dbReference>
<keyword evidence="1" id="KW-1133">Transmembrane helix</keyword>
<keyword evidence="1" id="KW-0472">Membrane</keyword>
<evidence type="ECO:0000313" key="4">
    <source>
        <dbReference type="Proteomes" id="UP000034156"/>
    </source>
</evidence>
<dbReference type="Proteomes" id="UP000034156">
    <property type="component" value="Chromosome"/>
</dbReference>
<reference evidence="2 4" key="2">
    <citation type="journal article" date="2016" name="Genome Announc.">
        <title>Genome Sequence of Nitrosomonas communis Strain Nm2, a Mesophilic Ammonia-Oxidizing Bacterium Isolated from Mediterranean Soil.</title>
        <authorList>
            <person name="Kozlowski J.A."/>
            <person name="Kits K.D."/>
            <person name="Stein L.Y."/>
        </authorList>
    </citation>
    <scope>NUCLEOTIDE SEQUENCE [LARGE SCALE GENOMIC DNA]</scope>
    <source>
        <strain evidence="2 4">Nm2</strain>
    </source>
</reference>
<proteinExistence type="predicted"/>
<evidence type="ECO:0000313" key="3">
    <source>
        <dbReference type="EMBL" id="TYP69671.1"/>
    </source>
</evidence>
<sequence length="114" mass="13600">MKHCQKFTREQRYQFYGLRKAGFKQRKIANEVGRNKSAFSRELRLNERQCGWHSKQAQELRYKRVRQKAKARGFGREDRDNSISKSRFTLSASFAVLFILSAICLRVMFDLEME</sequence>
<reference evidence="3 5" key="3">
    <citation type="submission" date="2019-07" db="EMBL/GenBank/DDBJ databases">
        <title>Active sludge and wastewater microbial communities from Klosterneuburg, Austria.</title>
        <authorList>
            <person name="Wagner M."/>
        </authorList>
    </citation>
    <scope>NUCLEOTIDE SEQUENCE [LARGE SCALE GENOMIC DNA]</scope>
    <source>
        <strain evidence="3 5">Nm2</strain>
    </source>
</reference>
<name>A0A0F7KE45_9PROT</name>